<sequence>MATVERATWSNKLAFVLAGAASAVGLGSMWRFPYLAAKYGGGTFLFLYLVFVFTIGIALLLLETAFGRKTGQSCIGAFKSFGKKYAPVGVFASCVPFIIVPYYCVIGGWTVKYMTAYLSAGPAALADGGGYFNSFISSGWESALFMLVFMVATYAIVALGVNNGIEKANLVMMPALIVVSLALGIYALTLPGALDGLAFYLIPDLSKFSPELIIAALGQTFFTLSLAMGIMFTYGSYLEKKERLTSSVVQIAGTTFAVSLLAGLMVVPATFAALGSGDAVAQNAGPSLMFVILPQVFNNMGAAGGIIGFVFFILVIFAALTSSVSLTEACVSIIHDGTGCTRKRAIVISVIFITVVGFIVNLGYSNLAFIQPLGEGTSILDFMDFLSNSVMMPLAALMTCIFVGWIIGPKVIADEVKESAAFKLEKVWTVTIKYIAPVCIVLILVAYVAQTFGLITL</sequence>
<evidence type="ECO:0000313" key="8">
    <source>
        <dbReference type="EMBL" id="HIR00978.1"/>
    </source>
</evidence>
<feature type="transmembrane region" description="Helical" evidence="7">
    <location>
        <begin position="173"/>
        <end position="193"/>
    </location>
</feature>
<dbReference type="InterPro" id="IPR037272">
    <property type="entry name" value="SNS_sf"/>
</dbReference>
<feature type="transmembrane region" description="Helical" evidence="7">
    <location>
        <begin position="213"/>
        <end position="235"/>
    </location>
</feature>
<comment type="caution">
    <text evidence="8">The sequence shown here is derived from an EMBL/GenBank/DDBJ whole genome shotgun (WGS) entry which is preliminary data.</text>
</comment>
<dbReference type="InterPro" id="IPR000175">
    <property type="entry name" value="Na/ntran_symport"/>
</dbReference>
<dbReference type="GO" id="GO:0015293">
    <property type="term" value="F:symporter activity"/>
    <property type="evidence" value="ECO:0007669"/>
    <property type="project" value="UniProtKB-KW"/>
</dbReference>
<comment type="subcellular location">
    <subcellularLocation>
        <location evidence="1">Membrane</location>
        <topology evidence="1">Multi-pass membrane protein</topology>
    </subcellularLocation>
</comment>
<protein>
    <recommendedName>
        <fullName evidence="6">Transporter</fullName>
    </recommendedName>
</protein>
<evidence type="ECO:0000256" key="4">
    <source>
        <dbReference type="ARBA" id="ARBA00022989"/>
    </source>
</evidence>
<feature type="transmembrane region" description="Helical" evidence="7">
    <location>
        <begin position="88"/>
        <end position="109"/>
    </location>
</feature>
<feature type="transmembrane region" description="Helical" evidence="7">
    <location>
        <begin position="346"/>
        <end position="370"/>
    </location>
</feature>
<reference evidence="8" key="2">
    <citation type="journal article" date="2021" name="PeerJ">
        <title>Extensive microbial diversity within the chicken gut microbiome revealed by metagenomics and culture.</title>
        <authorList>
            <person name="Gilroy R."/>
            <person name="Ravi A."/>
            <person name="Getino M."/>
            <person name="Pursley I."/>
            <person name="Horton D.L."/>
            <person name="Alikhan N.F."/>
            <person name="Baker D."/>
            <person name="Gharbi K."/>
            <person name="Hall N."/>
            <person name="Watson M."/>
            <person name="Adriaenssens E.M."/>
            <person name="Foster-Nyarko E."/>
            <person name="Jarju S."/>
            <person name="Secka A."/>
            <person name="Antonio M."/>
            <person name="Oren A."/>
            <person name="Chaudhuri R.R."/>
            <person name="La Ragione R."/>
            <person name="Hildebrand F."/>
            <person name="Pallen M.J."/>
        </authorList>
    </citation>
    <scope>NUCLEOTIDE SEQUENCE</scope>
    <source>
        <strain evidence="8">ChiGjej1B1-2707</strain>
    </source>
</reference>
<dbReference type="SUPFAM" id="SSF161070">
    <property type="entry name" value="SNF-like"/>
    <property type="match status" value="1"/>
</dbReference>
<evidence type="ECO:0000256" key="7">
    <source>
        <dbReference type="SAM" id="Phobius"/>
    </source>
</evidence>
<keyword evidence="2 6" id="KW-0813">Transport</keyword>
<feature type="transmembrane region" description="Helical" evidence="7">
    <location>
        <begin position="44"/>
        <end position="67"/>
    </location>
</feature>
<keyword evidence="4 7" id="KW-1133">Transmembrane helix</keyword>
<evidence type="ECO:0000313" key="9">
    <source>
        <dbReference type="Proteomes" id="UP000824261"/>
    </source>
</evidence>
<evidence type="ECO:0000256" key="6">
    <source>
        <dbReference type="RuleBase" id="RU003732"/>
    </source>
</evidence>
<dbReference type="InterPro" id="IPR047218">
    <property type="entry name" value="YocR/YhdH-like"/>
</dbReference>
<feature type="transmembrane region" description="Helical" evidence="7">
    <location>
        <begin position="434"/>
        <end position="455"/>
    </location>
</feature>
<feature type="transmembrane region" description="Helical" evidence="7">
    <location>
        <begin position="143"/>
        <end position="161"/>
    </location>
</feature>
<dbReference type="PROSITE" id="PS00610">
    <property type="entry name" value="NA_NEUROTRAN_SYMP_1"/>
    <property type="match status" value="1"/>
</dbReference>
<evidence type="ECO:0000256" key="1">
    <source>
        <dbReference type="ARBA" id="ARBA00004141"/>
    </source>
</evidence>
<reference evidence="8" key="1">
    <citation type="submission" date="2020-10" db="EMBL/GenBank/DDBJ databases">
        <authorList>
            <person name="Gilroy R."/>
        </authorList>
    </citation>
    <scope>NUCLEOTIDE SEQUENCE</scope>
    <source>
        <strain evidence="8">ChiGjej1B1-2707</strain>
    </source>
</reference>
<keyword evidence="5 7" id="KW-0472">Membrane</keyword>
<dbReference type="PROSITE" id="PS50267">
    <property type="entry name" value="NA_NEUROTRAN_SYMP_3"/>
    <property type="match status" value="1"/>
</dbReference>
<dbReference type="CDD" id="cd10336">
    <property type="entry name" value="SLC6sbd_Tyt1-Like"/>
    <property type="match status" value="1"/>
</dbReference>
<dbReference type="PRINTS" id="PR00176">
    <property type="entry name" value="NANEUSMPORT"/>
</dbReference>
<keyword evidence="3 6" id="KW-0812">Transmembrane</keyword>
<gene>
    <name evidence="8" type="ORF">IAA69_01735</name>
</gene>
<name>A0A9D1D2K6_9ACTN</name>
<evidence type="ECO:0000256" key="3">
    <source>
        <dbReference type="ARBA" id="ARBA00022692"/>
    </source>
</evidence>
<dbReference type="PANTHER" id="PTHR42948:SF1">
    <property type="entry name" value="TRANSPORTER"/>
    <property type="match status" value="1"/>
</dbReference>
<feature type="transmembrane region" description="Helical" evidence="7">
    <location>
        <begin position="390"/>
        <end position="413"/>
    </location>
</feature>
<dbReference type="NCBIfam" id="NF037979">
    <property type="entry name" value="Na_transp"/>
    <property type="match status" value="1"/>
</dbReference>
<feature type="transmembrane region" description="Helical" evidence="7">
    <location>
        <begin position="12"/>
        <end position="32"/>
    </location>
</feature>
<evidence type="ECO:0000256" key="5">
    <source>
        <dbReference type="ARBA" id="ARBA00023136"/>
    </source>
</evidence>
<dbReference type="EMBL" id="DVGB01000020">
    <property type="protein sequence ID" value="HIR00978.1"/>
    <property type="molecule type" value="Genomic_DNA"/>
</dbReference>
<dbReference type="PANTHER" id="PTHR42948">
    <property type="entry name" value="TRANSPORTER"/>
    <property type="match status" value="1"/>
</dbReference>
<feature type="transmembrane region" description="Helical" evidence="7">
    <location>
        <begin position="247"/>
        <end position="267"/>
    </location>
</feature>
<proteinExistence type="inferred from homology"/>
<dbReference type="Pfam" id="PF00209">
    <property type="entry name" value="SNF"/>
    <property type="match status" value="2"/>
</dbReference>
<comment type="similarity">
    <text evidence="6">Belongs to the sodium:neurotransmitter symporter (SNF) (TC 2.A.22) family.</text>
</comment>
<evidence type="ECO:0000256" key="2">
    <source>
        <dbReference type="ARBA" id="ARBA00022448"/>
    </source>
</evidence>
<accession>A0A9D1D2K6</accession>
<dbReference type="GO" id="GO:0016020">
    <property type="term" value="C:membrane"/>
    <property type="evidence" value="ECO:0007669"/>
    <property type="project" value="UniProtKB-SubCell"/>
</dbReference>
<dbReference type="Proteomes" id="UP000824261">
    <property type="component" value="Unassembled WGS sequence"/>
</dbReference>
<feature type="transmembrane region" description="Helical" evidence="7">
    <location>
        <begin position="306"/>
        <end position="334"/>
    </location>
</feature>
<organism evidence="8 9">
    <name type="scientific">Candidatus Aveggerthella stercoripullorum</name>
    <dbReference type="NCBI Taxonomy" id="2840688"/>
    <lineage>
        <taxon>Bacteria</taxon>
        <taxon>Bacillati</taxon>
        <taxon>Actinomycetota</taxon>
        <taxon>Coriobacteriia</taxon>
        <taxon>Eggerthellales</taxon>
        <taxon>Eggerthellaceae</taxon>
        <taxon>Eggerthellaceae incertae sedis</taxon>
        <taxon>Candidatus Aveggerthella</taxon>
    </lineage>
</organism>
<dbReference type="AlphaFoldDB" id="A0A9D1D2K6"/>
<keyword evidence="6" id="KW-0769">Symport</keyword>